<proteinExistence type="predicted"/>
<evidence type="ECO:0000313" key="2">
    <source>
        <dbReference type="EMBL" id="MER0428997.1"/>
    </source>
</evidence>
<feature type="compositionally biased region" description="Basic and acidic residues" evidence="1">
    <location>
        <begin position="92"/>
        <end position="116"/>
    </location>
</feature>
<gene>
    <name evidence="2" type="ORF">ABR748_33055</name>
    <name evidence="3" type="ORF">HUT09_34605</name>
</gene>
<reference evidence="3 4" key="1">
    <citation type="submission" date="2020-06" db="EMBL/GenBank/DDBJ databases">
        <title>Genome mining for natural products.</title>
        <authorList>
            <person name="Zhang B."/>
            <person name="Shi J."/>
            <person name="Ge H."/>
        </authorList>
    </citation>
    <scope>NUCLEOTIDE SEQUENCE [LARGE SCALE GENOMIC DNA]</scope>
    <source>
        <strain evidence="3 4">NA06532</strain>
        <plasmid evidence="3 4">unnamed1</plasmid>
    </source>
</reference>
<evidence type="ECO:0000313" key="3">
    <source>
        <dbReference type="EMBL" id="QKW47725.1"/>
    </source>
</evidence>
<evidence type="ECO:0008006" key="6">
    <source>
        <dbReference type="Google" id="ProtNLM"/>
    </source>
</evidence>
<reference evidence="2 5" key="2">
    <citation type="submission" date="2024-01" db="EMBL/GenBank/DDBJ databases">
        <title>Metagenomic exploration of the rhizosphere soil microbial community and their significance in facilitating the development of wild simulated ginseng.</title>
        <authorList>
            <person name="Huang J."/>
        </authorList>
    </citation>
    <scope>NUCLEOTIDE SEQUENCE [LARGE SCALE GENOMIC DNA]</scope>
    <source>
        <strain evidence="2 5">WY141</strain>
    </source>
</reference>
<evidence type="ECO:0000256" key="1">
    <source>
        <dbReference type="SAM" id="MobiDB-lite"/>
    </source>
</evidence>
<evidence type="ECO:0000313" key="4">
    <source>
        <dbReference type="Proteomes" id="UP000509345"/>
    </source>
</evidence>
<protein>
    <recommendedName>
        <fullName evidence="6">Biopolymer transporter Tol</fullName>
    </recommendedName>
</protein>
<accession>A0A7H8MZS7</accession>
<sequence length="116" mass="12937">MEQVSAAAQPEPTPDGRYIRIGGRRWRATDPEIPEDAAARLRSGLMAARRAVKAAMKKGDVAAEKRARSQVHSAKVALGERGTPWWEQPMAQRRERWERGLAQGEADRSDEEHPAP</sequence>
<keyword evidence="5" id="KW-1185">Reference proteome</keyword>
<dbReference type="EMBL" id="CP054927">
    <property type="protein sequence ID" value="QKW47725.1"/>
    <property type="molecule type" value="Genomic_DNA"/>
</dbReference>
<name>A0A7H8MZS7_STRMI</name>
<feature type="region of interest" description="Disordered" evidence="1">
    <location>
        <begin position="63"/>
        <end position="116"/>
    </location>
</feature>
<dbReference type="Proteomes" id="UP000509345">
    <property type="component" value="Plasmid unnamed1"/>
</dbReference>
<keyword evidence="3" id="KW-0614">Plasmid</keyword>
<dbReference type="AlphaFoldDB" id="A0A7H8MZS7"/>
<geneLocation type="plasmid" evidence="3 4">
    <name>unnamed1</name>
</geneLocation>
<dbReference type="RefSeq" id="WP_176145629.1">
    <property type="nucleotide sequence ID" value="NZ_CP054927.1"/>
</dbReference>
<dbReference type="GeneID" id="87636409"/>
<dbReference type="EMBL" id="JBEJUE010000047">
    <property type="protein sequence ID" value="MER0428997.1"/>
    <property type="molecule type" value="Genomic_DNA"/>
</dbReference>
<dbReference type="Proteomes" id="UP001456562">
    <property type="component" value="Unassembled WGS sequence"/>
</dbReference>
<evidence type="ECO:0000313" key="5">
    <source>
        <dbReference type="Proteomes" id="UP001456562"/>
    </source>
</evidence>
<organism evidence="3 4">
    <name type="scientific">Streptomyces microflavus</name>
    <name type="common">Streptomyces lipmanii</name>
    <dbReference type="NCBI Taxonomy" id="1919"/>
    <lineage>
        <taxon>Bacteria</taxon>
        <taxon>Bacillati</taxon>
        <taxon>Actinomycetota</taxon>
        <taxon>Actinomycetes</taxon>
        <taxon>Kitasatosporales</taxon>
        <taxon>Streptomycetaceae</taxon>
        <taxon>Streptomyces</taxon>
    </lineage>
</organism>